<accession>A0A5V8QE24</accession>
<organism evidence="1">
    <name type="scientific">Salmonella enterica subsp. enterica serovar Braenderup</name>
    <dbReference type="NCBI Taxonomy" id="149391"/>
    <lineage>
        <taxon>Bacteria</taxon>
        <taxon>Pseudomonadati</taxon>
        <taxon>Pseudomonadota</taxon>
        <taxon>Gammaproteobacteria</taxon>
        <taxon>Enterobacterales</taxon>
        <taxon>Enterobacteriaceae</taxon>
        <taxon>Salmonella</taxon>
    </lineage>
</organism>
<feature type="non-terminal residue" evidence="1">
    <location>
        <position position="1"/>
    </location>
</feature>
<reference evidence="1" key="1">
    <citation type="submission" date="2018-06" db="EMBL/GenBank/DDBJ databases">
        <authorList>
            <person name="Ashton P.M."/>
            <person name="Dallman T."/>
            <person name="Nair S."/>
            <person name="De Pinna E."/>
            <person name="Peters T."/>
            <person name="Grant K."/>
        </authorList>
    </citation>
    <scope>NUCLEOTIDE SEQUENCE</scope>
    <source>
        <strain evidence="1">105336</strain>
    </source>
</reference>
<protein>
    <submittedName>
        <fullName evidence="1">Uncharacterized protein</fullName>
    </submittedName>
</protein>
<comment type="caution">
    <text evidence="1">The sequence shown here is derived from an EMBL/GenBank/DDBJ whole genome shotgun (WGS) entry which is preliminary data.</text>
</comment>
<sequence length="61" mass="6817">NKGLRENVAPFSLVVAAKWRQRVGLAATKNPPLKRVLFRNSCGLDHFFPDVVAQKKLDSVL</sequence>
<proteinExistence type="predicted"/>
<dbReference type="EMBL" id="AAHFAS010000084">
    <property type="protein sequence ID" value="EBV3764467.1"/>
    <property type="molecule type" value="Genomic_DNA"/>
</dbReference>
<evidence type="ECO:0000313" key="1">
    <source>
        <dbReference type="EMBL" id="EBV3764467.1"/>
    </source>
</evidence>
<dbReference type="AlphaFoldDB" id="A0A5V8QE24"/>
<gene>
    <name evidence="1" type="ORF">DOJ23_23505</name>
</gene>
<name>A0A5V8QE24_SALET</name>